<name>A0A9D1CU07_9FIRM</name>
<sequence>MGKLVDTVRALAEPVAAEYGCEVWDVEYIREAGAWYLRVYIDKPGGVGIDDCEAVSRALDPVLDEADPVPGSYVFEVSSAGAERELKRPGDFERFFGELVEVKHYQPVEGAKNHVGVLRGYENGDVTIEINGTEKLFKKAQVAQVRLRMTI</sequence>
<dbReference type="SUPFAM" id="SSF75420">
    <property type="entry name" value="YhbC-like, N-terminal domain"/>
    <property type="match status" value="1"/>
</dbReference>
<dbReference type="HAMAP" id="MF_01077">
    <property type="entry name" value="RimP"/>
    <property type="match status" value="1"/>
</dbReference>
<dbReference type="Proteomes" id="UP000824262">
    <property type="component" value="Unassembled WGS sequence"/>
</dbReference>
<dbReference type="AlphaFoldDB" id="A0A9D1CU07"/>
<reference evidence="6" key="1">
    <citation type="submission" date="2020-10" db="EMBL/GenBank/DDBJ databases">
        <authorList>
            <person name="Gilroy R."/>
        </authorList>
    </citation>
    <scope>NUCLEOTIDE SEQUENCE</scope>
    <source>
        <strain evidence="6">ChiBcolR7-354</strain>
    </source>
</reference>
<feature type="domain" description="Ribosome maturation factor RimP N-terminal" evidence="4">
    <location>
        <begin position="11"/>
        <end position="83"/>
    </location>
</feature>
<dbReference type="SUPFAM" id="SSF74942">
    <property type="entry name" value="YhbC-like, C-terminal domain"/>
    <property type="match status" value="1"/>
</dbReference>
<keyword evidence="2 3" id="KW-0690">Ribosome biogenesis</keyword>
<protein>
    <recommendedName>
        <fullName evidence="3">Ribosome maturation factor RimP</fullName>
    </recommendedName>
</protein>
<dbReference type="CDD" id="cd01734">
    <property type="entry name" value="YlxS_C"/>
    <property type="match status" value="1"/>
</dbReference>
<comment type="subcellular location">
    <subcellularLocation>
        <location evidence="3">Cytoplasm</location>
    </subcellularLocation>
</comment>
<dbReference type="InterPro" id="IPR035956">
    <property type="entry name" value="RimP_N_sf"/>
</dbReference>
<dbReference type="InterPro" id="IPR036847">
    <property type="entry name" value="RimP_C_sf"/>
</dbReference>
<dbReference type="GO" id="GO:0005829">
    <property type="term" value="C:cytosol"/>
    <property type="evidence" value="ECO:0007669"/>
    <property type="project" value="TreeGrafter"/>
</dbReference>
<evidence type="ECO:0000259" key="4">
    <source>
        <dbReference type="Pfam" id="PF02576"/>
    </source>
</evidence>
<dbReference type="FunFam" id="3.30.300.70:FF:000001">
    <property type="entry name" value="Ribosome maturation factor RimP"/>
    <property type="match status" value="1"/>
</dbReference>
<evidence type="ECO:0000256" key="2">
    <source>
        <dbReference type="ARBA" id="ARBA00022517"/>
    </source>
</evidence>
<feature type="domain" description="Ribosome maturation factor RimP C-terminal" evidence="5">
    <location>
        <begin position="86"/>
        <end position="149"/>
    </location>
</feature>
<dbReference type="GO" id="GO:0006412">
    <property type="term" value="P:translation"/>
    <property type="evidence" value="ECO:0007669"/>
    <property type="project" value="TreeGrafter"/>
</dbReference>
<keyword evidence="1 3" id="KW-0963">Cytoplasm</keyword>
<comment type="function">
    <text evidence="3">Required for maturation of 30S ribosomal subunits.</text>
</comment>
<dbReference type="Pfam" id="PF17384">
    <property type="entry name" value="DUF150_C"/>
    <property type="match status" value="1"/>
</dbReference>
<comment type="similarity">
    <text evidence="3">Belongs to the RimP family.</text>
</comment>
<reference evidence="6" key="2">
    <citation type="journal article" date="2021" name="PeerJ">
        <title>Extensive microbial diversity within the chicken gut microbiome revealed by metagenomics and culture.</title>
        <authorList>
            <person name="Gilroy R."/>
            <person name="Ravi A."/>
            <person name="Getino M."/>
            <person name="Pursley I."/>
            <person name="Horton D.L."/>
            <person name="Alikhan N.F."/>
            <person name="Baker D."/>
            <person name="Gharbi K."/>
            <person name="Hall N."/>
            <person name="Watson M."/>
            <person name="Adriaenssens E.M."/>
            <person name="Foster-Nyarko E."/>
            <person name="Jarju S."/>
            <person name="Secka A."/>
            <person name="Antonio M."/>
            <person name="Oren A."/>
            <person name="Chaudhuri R.R."/>
            <person name="La Ragione R."/>
            <person name="Hildebrand F."/>
            <person name="Pallen M.J."/>
        </authorList>
    </citation>
    <scope>NUCLEOTIDE SEQUENCE</scope>
    <source>
        <strain evidence="6">ChiBcolR7-354</strain>
    </source>
</reference>
<dbReference type="Pfam" id="PF02576">
    <property type="entry name" value="RimP_N"/>
    <property type="match status" value="1"/>
</dbReference>
<dbReference type="InterPro" id="IPR028998">
    <property type="entry name" value="RimP_C"/>
</dbReference>
<dbReference type="InterPro" id="IPR003728">
    <property type="entry name" value="Ribosome_maturation_RimP"/>
</dbReference>
<evidence type="ECO:0000313" key="6">
    <source>
        <dbReference type="EMBL" id="HIQ79609.1"/>
    </source>
</evidence>
<organism evidence="6 7">
    <name type="scientific">Candidatus Scatomorpha intestinavium</name>
    <dbReference type="NCBI Taxonomy" id="2840922"/>
    <lineage>
        <taxon>Bacteria</taxon>
        <taxon>Bacillati</taxon>
        <taxon>Bacillota</taxon>
        <taxon>Clostridia</taxon>
        <taxon>Eubacteriales</taxon>
        <taxon>Candidatus Scatomorpha</taxon>
    </lineage>
</organism>
<dbReference type="Gene3D" id="2.30.30.180">
    <property type="entry name" value="Ribosome maturation factor RimP, C-terminal domain"/>
    <property type="match status" value="1"/>
</dbReference>
<evidence type="ECO:0000313" key="7">
    <source>
        <dbReference type="Proteomes" id="UP000824262"/>
    </source>
</evidence>
<dbReference type="PANTHER" id="PTHR33867">
    <property type="entry name" value="RIBOSOME MATURATION FACTOR RIMP"/>
    <property type="match status" value="1"/>
</dbReference>
<dbReference type="PANTHER" id="PTHR33867:SF1">
    <property type="entry name" value="RIBOSOME MATURATION FACTOR RIMP"/>
    <property type="match status" value="1"/>
</dbReference>
<evidence type="ECO:0000259" key="5">
    <source>
        <dbReference type="Pfam" id="PF17384"/>
    </source>
</evidence>
<gene>
    <name evidence="3" type="primary">rimP</name>
    <name evidence="6" type="ORF">IAB77_10180</name>
</gene>
<dbReference type="EMBL" id="DVGA01000114">
    <property type="protein sequence ID" value="HIQ79609.1"/>
    <property type="molecule type" value="Genomic_DNA"/>
</dbReference>
<evidence type="ECO:0000256" key="1">
    <source>
        <dbReference type="ARBA" id="ARBA00022490"/>
    </source>
</evidence>
<comment type="caution">
    <text evidence="6">The sequence shown here is derived from an EMBL/GenBank/DDBJ whole genome shotgun (WGS) entry which is preliminary data.</text>
</comment>
<proteinExistence type="inferred from homology"/>
<dbReference type="Gene3D" id="3.30.300.70">
    <property type="entry name" value="RimP-like superfamily, N-terminal"/>
    <property type="match status" value="1"/>
</dbReference>
<evidence type="ECO:0000256" key="3">
    <source>
        <dbReference type="HAMAP-Rule" id="MF_01077"/>
    </source>
</evidence>
<dbReference type="GO" id="GO:0000028">
    <property type="term" value="P:ribosomal small subunit assembly"/>
    <property type="evidence" value="ECO:0007669"/>
    <property type="project" value="TreeGrafter"/>
</dbReference>
<dbReference type="InterPro" id="IPR028989">
    <property type="entry name" value="RimP_N"/>
</dbReference>
<accession>A0A9D1CU07</accession>